<organism evidence="2 3">
    <name type="scientific">Stylosanthes scabra</name>
    <dbReference type="NCBI Taxonomy" id="79078"/>
    <lineage>
        <taxon>Eukaryota</taxon>
        <taxon>Viridiplantae</taxon>
        <taxon>Streptophyta</taxon>
        <taxon>Embryophyta</taxon>
        <taxon>Tracheophyta</taxon>
        <taxon>Spermatophyta</taxon>
        <taxon>Magnoliopsida</taxon>
        <taxon>eudicotyledons</taxon>
        <taxon>Gunneridae</taxon>
        <taxon>Pentapetalae</taxon>
        <taxon>rosids</taxon>
        <taxon>fabids</taxon>
        <taxon>Fabales</taxon>
        <taxon>Fabaceae</taxon>
        <taxon>Papilionoideae</taxon>
        <taxon>50 kb inversion clade</taxon>
        <taxon>dalbergioids sensu lato</taxon>
        <taxon>Dalbergieae</taxon>
        <taxon>Pterocarpus clade</taxon>
        <taxon>Stylosanthes</taxon>
    </lineage>
</organism>
<gene>
    <name evidence="2" type="ORF">PIB30_063546</name>
</gene>
<comment type="caution">
    <text evidence="2">The sequence shown here is derived from an EMBL/GenBank/DDBJ whole genome shotgun (WGS) entry which is preliminary data.</text>
</comment>
<sequence length="272" mass="28466">MKVTNRTAAVMAGSTSRNGARAADTAAAVMAEGTTAARAGSTETTDTVGIGQGEAAEAGSACKPHQRWRKRYISIGGARRYISPAEGCGLDPDLEPPPYSMNRASSRSASKKKSRSGSCGAGPFPPDPGPHPPPECPHVDRIPPLRPHRLRPAANPPAHCWTHPHPSAGYQGVSTAPVFCERGHRAVGRSDLSPELPGAHHPATEIPWDLAAGDPKSGTDGDRQPPTSQCIPWLANGGGGWARSESDDLGTSGCVRSRTSMQAHRVTICCRP</sequence>
<feature type="compositionally biased region" description="Pro residues" evidence="1">
    <location>
        <begin position="123"/>
        <end position="136"/>
    </location>
</feature>
<protein>
    <submittedName>
        <fullName evidence="2">Uncharacterized protein</fullName>
    </submittedName>
</protein>
<feature type="region of interest" description="Disordered" evidence="1">
    <location>
        <begin position="92"/>
        <end position="151"/>
    </location>
</feature>
<dbReference type="Proteomes" id="UP001341840">
    <property type="component" value="Unassembled WGS sequence"/>
</dbReference>
<accession>A0ABU6SMM9</accession>
<reference evidence="2 3" key="1">
    <citation type="journal article" date="2023" name="Plants (Basel)">
        <title>Bridging the Gap: Combining Genomics and Transcriptomics Approaches to Understand Stylosanthes scabra, an Orphan Legume from the Brazilian Caatinga.</title>
        <authorList>
            <person name="Ferreira-Neto J.R.C."/>
            <person name="da Silva M.D."/>
            <person name="Binneck E."/>
            <person name="de Melo N.F."/>
            <person name="da Silva R.H."/>
            <person name="de Melo A.L.T.M."/>
            <person name="Pandolfi V."/>
            <person name="Bustamante F.O."/>
            <person name="Brasileiro-Vidal A.C."/>
            <person name="Benko-Iseppon A.M."/>
        </authorList>
    </citation>
    <scope>NUCLEOTIDE SEQUENCE [LARGE SCALE GENOMIC DNA]</scope>
    <source>
        <tissue evidence="2">Leaves</tissue>
    </source>
</reference>
<keyword evidence="3" id="KW-1185">Reference proteome</keyword>
<evidence type="ECO:0000256" key="1">
    <source>
        <dbReference type="SAM" id="MobiDB-lite"/>
    </source>
</evidence>
<evidence type="ECO:0000313" key="3">
    <source>
        <dbReference type="Proteomes" id="UP001341840"/>
    </source>
</evidence>
<dbReference type="EMBL" id="JASCZI010061021">
    <property type="protein sequence ID" value="MED6137270.1"/>
    <property type="molecule type" value="Genomic_DNA"/>
</dbReference>
<evidence type="ECO:0000313" key="2">
    <source>
        <dbReference type="EMBL" id="MED6137270.1"/>
    </source>
</evidence>
<proteinExistence type="predicted"/>
<name>A0ABU6SMM9_9FABA</name>